<dbReference type="Gene3D" id="3.60.15.10">
    <property type="entry name" value="Ribonuclease Z/Hydroxyacylglutathione hydrolase-like"/>
    <property type="match status" value="1"/>
</dbReference>
<reference evidence="6" key="2">
    <citation type="submission" date="2020-09" db="EMBL/GenBank/DDBJ databases">
        <authorList>
            <person name="Sun Q."/>
            <person name="Kim S."/>
        </authorList>
    </citation>
    <scope>NUCLEOTIDE SEQUENCE</scope>
    <source>
        <strain evidence="6">KCTC 22169</strain>
    </source>
</reference>
<evidence type="ECO:0000256" key="3">
    <source>
        <dbReference type="ARBA" id="ARBA00022801"/>
    </source>
</evidence>
<dbReference type="SMART" id="SM00849">
    <property type="entry name" value="Lactamase_B"/>
    <property type="match status" value="1"/>
</dbReference>
<evidence type="ECO:0000313" key="7">
    <source>
        <dbReference type="Proteomes" id="UP000626148"/>
    </source>
</evidence>
<dbReference type="PANTHER" id="PTHR42978">
    <property type="entry name" value="QUORUM-QUENCHING LACTONASE YTNP-RELATED-RELATED"/>
    <property type="match status" value="1"/>
</dbReference>
<dbReference type="Pfam" id="PF00753">
    <property type="entry name" value="Lactamase_B"/>
    <property type="match status" value="1"/>
</dbReference>
<dbReference type="PANTHER" id="PTHR42978:SF3">
    <property type="entry name" value="BLR3078 PROTEIN"/>
    <property type="match status" value="1"/>
</dbReference>
<dbReference type="AlphaFoldDB" id="A0A918N7B7"/>
<evidence type="ECO:0000259" key="5">
    <source>
        <dbReference type="SMART" id="SM00849"/>
    </source>
</evidence>
<dbReference type="InterPro" id="IPR036866">
    <property type="entry name" value="RibonucZ/Hydroxyglut_hydro"/>
</dbReference>
<accession>A0A918N7B7</accession>
<keyword evidence="2" id="KW-0479">Metal-binding</keyword>
<dbReference type="GO" id="GO:0046872">
    <property type="term" value="F:metal ion binding"/>
    <property type="evidence" value="ECO:0007669"/>
    <property type="project" value="UniProtKB-KW"/>
</dbReference>
<dbReference type="Proteomes" id="UP000626148">
    <property type="component" value="Unassembled WGS sequence"/>
</dbReference>
<sequence>MIRSIHGFGLSLLVGLALLGRLGAAPPPDGLRISLIKTAQSSGAAEALVVKGGRLFTERHLIHAALLVEHPDGRFLYDTGLGRTTNDAFADNRWWHRSLLDYEQLNPAVDQLREAGYTRDDIDFIIPSHLHWDHVGGPPDFPQTPVWAPQQALTEAEHGHRPAFLVEQINAAGDWTTLELTGPAYRGFGPSLDLFGDGRLILVDLSGHAHGQVGLFIHLDSGRDLFFIGDTSWTLRGVEQAQPRPKLVQWLAGVDADREQNLSVLQRIHRLSRDQPDLDIIPAHDEFVADTLARFPQFED</sequence>
<keyword evidence="4" id="KW-0862">Zinc</keyword>
<evidence type="ECO:0000256" key="2">
    <source>
        <dbReference type="ARBA" id="ARBA00022723"/>
    </source>
</evidence>
<evidence type="ECO:0000256" key="1">
    <source>
        <dbReference type="ARBA" id="ARBA00007749"/>
    </source>
</evidence>
<proteinExistence type="inferred from homology"/>
<feature type="domain" description="Metallo-beta-lactamase" evidence="5">
    <location>
        <begin position="62"/>
        <end position="284"/>
    </location>
</feature>
<reference evidence="6" key="1">
    <citation type="journal article" date="2014" name="Int. J. Syst. Evol. Microbiol.">
        <title>Complete genome sequence of Corynebacterium casei LMG S-19264T (=DSM 44701T), isolated from a smear-ripened cheese.</title>
        <authorList>
            <consortium name="US DOE Joint Genome Institute (JGI-PGF)"/>
            <person name="Walter F."/>
            <person name="Albersmeier A."/>
            <person name="Kalinowski J."/>
            <person name="Ruckert C."/>
        </authorList>
    </citation>
    <scope>NUCLEOTIDE SEQUENCE</scope>
    <source>
        <strain evidence="6">KCTC 22169</strain>
    </source>
</reference>
<dbReference type="InterPro" id="IPR051013">
    <property type="entry name" value="MBL_superfamily_lactonases"/>
</dbReference>
<gene>
    <name evidence="6" type="ORF">GCM10007392_12440</name>
</gene>
<dbReference type="InterPro" id="IPR001279">
    <property type="entry name" value="Metallo-B-lactamas"/>
</dbReference>
<comment type="similarity">
    <text evidence="1">Belongs to the metallo-beta-lactamase superfamily.</text>
</comment>
<evidence type="ECO:0000313" key="6">
    <source>
        <dbReference type="EMBL" id="GGX47144.1"/>
    </source>
</evidence>
<dbReference type="RefSeq" id="WP_189607654.1">
    <property type="nucleotide sequence ID" value="NZ_BMXR01000003.1"/>
</dbReference>
<keyword evidence="7" id="KW-1185">Reference proteome</keyword>
<dbReference type="GO" id="GO:0016787">
    <property type="term" value="F:hydrolase activity"/>
    <property type="evidence" value="ECO:0007669"/>
    <property type="project" value="UniProtKB-KW"/>
</dbReference>
<organism evidence="6 7">
    <name type="scientific">Saccharospirillum salsuginis</name>
    <dbReference type="NCBI Taxonomy" id="418750"/>
    <lineage>
        <taxon>Bacteria</taxon>
        <taxon>Pseudomonadati</taxon>
        <taxon>Pseudomonadota</taxon>
        <taxon>Gammaproteobacteria</taxon>
        <taxon>Oceanospirillales</taxon>
        <taxon>Saccharospirillaceae</taxon>
        <taxon>Saccharospirillum</taxon>
    </lineage>
</organism>
<dbReference type="SUPFAM" id="SSF56281">
    <property type="entry name" value="Metallo-hydrolase/oxidoreductase"/>
    <property type="match status" value="1"/>
</dbReference>
<dbReference type="EMBL" id="BMXR01000003">
    <property type="protein sequence ID" value="GGX47144.1"/>
    <property type="molecule type" value="Genomic_DNA"/>
</dbReference>
<comment type="caution">
    <text evidence="6">The sequence shown here is derived from an EMBL/GenBank/DDBJ whole genome shotgun (WGS) entry which is preliminary data.</text>
</comment>
<name>A0A918N7B7_9GAMM</name>
<evidence type="ECO:0000256" key="4">
    <source>
        <dbReference type="ARBA" id="ARBA00022833"/>
    </source>
</evidence>
<dbReference type="CDD" id="cd07730">
    <property type="entry name" value="metallo-hydrolase-like_MBL-fold"/>
    <property type="match status" value="1"/>
</dbReference>
<protein>
    <submittedName>
        <fullName evidence="6">MBL fold metallo-hydrolase</fullName>
    </submittedName>
</protein>
<keyword evidence="3" id="KW-0378">Hydrolase</keyword>